<evidence type="ECO:0000313" key="1">
    <source>
        <dbReference type="EMBL" id="GAJ19242.1"/>
    </source>
</evidence>
<dbReference type="InterPro" id="IPR036318">
    <property type="entry name" value="FAD-bd_PCMH-like_sf"/>
</dbReference>
<organism evidence="1">
    <name type="scientific">marine sediment metagenome</name>
    <dbReference type="NCBI Taxonomy" id="412755"/>
    <lineage>
        <taxon>unclassified sequences</taxon>
        <taxon>metagenomes</taxon>
        <taxon>ecological metagenomes</taxon>
    </lineage>
</organism>
<protein>
    <recommendedName>
        <fullName evidence="2">FAD-binding PCMH-type domain-containing protein</fullName>
    </recommendedName>
</protein>
<proteinExistence type="predicted"/>
<dbReference type="SUPFAM" id="SSF56176">
    <property type="entry name" value="FAD-binding/transporter-associated domain-like"/>
    <property type="match status" value="1"/>
</dbReference>
<dbReference type="Gene3D" id="3.30.465.10">
    <property type="match status" value="1"/>
</dbReference>
<gene>
    <name evidence="1" type="ORF">S12H4_58416</name>
</gene>
<feature type="non-terminal residue" evidence="1">
    <location>
        <position position="1"/>
    </location>
</feature>
<dbReference type="EMBL" id="BARW01037936">
    <property type="protein sequence ID" value="GAJ19242.1"/>
    <property type="molecule type" value="Genomic_DNA"/>
</dbReference>
<feature type="non-terminal residue" evidence="1">
    <location>
        <position position="183"/>
    </location>
</feature>
<name>X1VJU6_9ZZZZ</name>
<dbReference type="GO" id="GO:0050660">
    <property type="term" value="F:flavin adenine dinucleotide binding"/>
    <property type="evidence" value="ECO:0007669"/>
    <property type="project" value="InterPro"/>
</dbReference>
<comment type="caution">
    <text evidence="1">The sequence shown here is derived from an EMBL/GenBank/DDBJ whole genome shotgun (WGS) entry which is preliminary data.</text>
</comment>
<reference evidence="1" key="1">
    <citation type="journal article" date="2014" name="Front. Microbiol.">
        <title>High frequency of phylogenetically diverse reductive dehalogenase-homologous genes in deep subseafloor sedimentary metagenomes.</title>
        <authorList>
            <person name="Kawai M."/>
            <person name="Futagami T."/>
            <person name="Toyoda A."/>
            <person name="Takaki Y."/>
            <person name="Nishi S."/>
            <person name="Hori S."/>
            <person name="Arai W."/>
            <person name="Tsubouchi T."/>
            <person name="Morono Y."/>
            <person name="Uchiyama I."/>
            <person name="Ito T."/>
            <person name="Fujiyama A."/>
            <person name="Inagaki F."/>
            <person name="Takami H."/>
        </authorList>
    </citation>
    <scope>NUCLEOTIDE SEQUENCE</scope>
    <source>
        <strain evidence="1">Expedition CK06-06</strain>
    </source>
</reference>
<dbReference type="AlphaFoldDB" id="X1VJU6"/>
<evidence type="ECO:0008006" key="2">
    <source>
        <dbReference type="Google" id="ProtNLM"/>
    </source>
</evidence>
<sequence>LRYSYPFAPPYAGVVGNVILSGMNNLSCKIGSMGDSINGLEVITADGEITRIGSCFYGKNEATPDSWWCRYPMPDLMGIFINWQGMTGLVTKCAVQLWPNPSIKQTYIAIAFELTDVASVMREVGRTDVIDDISAVSIEVVKMAVEIPEPKKFPGEPYFAVMFSISAKTKNQFNARMEILSNV</sequence>
<accession>X1VJU6</accession>
<dbReference type="InterPro" id="IPR016169">
    <property type="entry name" value="FAD-bd_PCMH_sub2"/>
</dbReference>